<gene>
    <name evidence="5" type="ORF">H2204_005108</name>
</gene>
<organism evidence="5 6">
    <name type="scientific">Knufia peltigerae</name>
    <dbReference type="NCBI Taxonomy" id="1002370"/>
    <lineage>
        <taxon>Eukaryota</taxon>
        <taxon>Fungi</taxon>
        <taxon>Dikarya</taxon>
        <taxon>Ascomycota</taxon>
        <taxon>Pezizomycotina</taxon>
        <taxon>Eurotiomycetes</taxon>
        <taxon>Chaetothyriomycetidae</taxon>
        <taxon>Chaetothyriales</taxon>
        <taxon>Trichomeriaceae</taxon>
        <taxon>Knufia</taxon>
    </lineage>
</organism>
<dbReference type="PANTHER" id="PTHR47706:SF4">
    <property type="entry name" value="NMRA-LIKE DOMAIN-CONTAINING PROTEIN"/>
    <property type="match status" value="1"/>
</dbReference>
<protein>
    <recommendedName>
        <fullName evidence="4">NmrA-like domain-containing protein</fullName>
    </recommendedName>
</protein>
<dbReference type="Proteomes" id="UP001172681">
    <property type="component" value="Unassembled WGS sequence"/>
</dbReference>
<dbReference type="Pfam" id="PF05368">
    <property type="entry name" value="NmrA"/>
    <property type="match status" value="1"/>
</dbReference>
<proteinExistence type="inferred from homology"/>
<evidence type="ECO:0000256" key="3">
    <source>
        <dbReference type="ARBA" id="ARBA00023002"/>
    </source>
</evidence>
<evidence type="ECO:0000259" key="4">
    <source>
        <dbReference type="Pfam" id="PF05368"/>
    </source>
</evidence>
<evidence type="ECO:0000313" key="6">
    <source>
        <dbReference type="Proteomes" id="UP001172681"/>
    </source>
</evidence>
<sequence length="368" mass="40912">MSTPGSRYSPEAAIEQTLEVLGSQLWQHMDDAVPLMAIGPDSNPGVIGYSSFVLIYSSISHNAAMRIAVAGSGAMARYICEEFPKYGHQVVVLSRTEKAAFKGNLHVSQVVTDYSVTSITEAIKDCDMLISMILSYGPDFIDVHLKLIEACQASPKCKRFIPSEYGGDLENHPDLPVFYYRTREPIRKVLREQTELEWTLVSVGWFMDYVVPSKNRYLQDPGPAFPVDLTANRIIIPGTGNDPIDVTAARDVAAALAMLADAPKWETYTYVSGVQTSWNNLATLVQKHYPQVDQVKHLGLGQILDTIQTSEDEVEILVSHYQMFTPLGAGSFSPDLVQRDRRKFFAGFRFRTPEQLVNEALRSPGSIV</sequence>
<evidence type="ECO:0000313" key="5">
    <source>
        <dbReference type="EMBL" id="KAJ9636961.1"/>
    </source>
</evidence>
<feature type="domain" description="NmrA-like" evidence="4">
    <location>
        <begin position="67"/>
        <end position="321"/>
    </location>
</feature>
<comment type="similarity">
    <text evidence="1">Belongs to the NmrA-type oxidoreductase family. Isoflavone reductase subfamily.</text>
</comment>
<evidence type="ECO:0000256" key="1">
    <source>
        <dbReference type="ARBA" id="ARBA00005725"/>
    </source>
</evidence>
<dbReference type="EMBL" id="JAPDRN010000027">
    <property type="protein sequence ID" value="KAJ9636961.1"/>
    <property type="molecule type" value="Genomic_DNA"/>
</dbReference>
<reference evidence="5" key="1">
    <citation type="submission" date="2022-10" db="EMBL/GenBank/DDBJ databases">
        <title>Culturing micro-colonial fungi from biological soil crusts in the Mojave desert and describing Neophaeococcomyces mojavensis, and introducing the new genera and species Taxawa tesnikishii.</title>
        <authorList>
            <person name="Kurbessoian T."/>
            <person name="Stajich J.E."/>
        </authorList>
    </citation>
    <scope>NUCLEOTIDE SEQUENCE</scope>
    <source>
        <strain evidence="5">TK_35</strain>
    </source>
</reference>
<dbReference type="Gene3D" id="3.40.50.720">
    <property type="entry name" value="NAD(P)-binding Rossmann-like Domain"/>
    <property type="match status" value="1"/>
</dbReference>
<evidence type="ECO:0000256" key="2">
    <source>
        <dbReference type="ARBA" id="ARBA00022857"/>
    </source>
</evidence>
<keyword evidence="2" id="KW-0521">NADP</keyword>
<dbReference type="Gene3D" id="3.90.25.10">
    <property type="entry name" value="UDP-galactose 4-epimerase, domain 1"/>
    <property type="match status" value="1"/>
</dbReference>
<comment type="caution">
    <text evidence="5">The sequence shown here is derived from an EMBL/GenBank/DDBJ whole genome shotgun (WGS) entry which is preliminary data.</text>
</comment>
<accession>A0AA38Y7J1</accession>
<dbReference type="InterPro" id="IPR036291">
    <property type="entry name" value="NAD(P)-bd_dom_sf"/>
</dbReference>
<dbReference type="GO" id="GO:0016491">
    <property type="term" value="F:oxidoreductase activity"/>
    <property type="evidence" value="ECO:0007669"/>
    <property type="project" value="UniProtKB-KW"/>
</dbReference>
<keyword evidence="3" id="KW-0560">Oxidoreductase</keyword>
<dbReference type="InterPro" id="IPR008030">
    <property type="entry name" value="NmrA-like"/>
</dbReference>
<keyword evidence="6" id="KW-1185">Reference proteome</keyword>
<dbReference type="SUPFAM" id="SSF51735">
    <property type="entry name" value="NAD(P)-binding Rossmann-fold domains"/>
    <property type="match status" value="1"/>
</dbReference>
<dbReference type="PANTHER" id="PTHR47706">
    <property type="entry name" value="NMRA-LIKE FAMILY PROTEIN"/>
    <property type="match status" value="1"/>
</dbReference>
<name>A0AA38Y7J1_9EURO</name>
<dbReference type="InterPro" id="IPR051609">
    <property type="entry name" value="NmrA/Isoflavone_reductase-like"/>
</dbReference>
<dbReference type="AlphaFoldDB" id="A0AA38Y7J1"/>